<accession>A0AAV5SRZ1</accession>
<proteinExistence type="predicted"/>
<gene>
    <name evidence="2" type="ORF">PENTCL1PPCAC_7580</name>
</gene>
<feature type="region of interest" description="Disordered" evidence="1">
    <location>
        <begin position="62"/>
        <end position="87"/>
    </location>
</feature>
<dbReference type="Proteomes" id="UP001432027">
    <property type="component" value="Unassembled WGS sequence"/>
</dbReference>
<keyword evidence="3" id="KW-1185">Reference proteome</keyword>
<comment type="caution">
    <text evidence="2">The sequence shown here is derived from an EMBL/GenBank/DDBJ whole genome shotgun (WGS) entry which is preliminary data.</text>
</comment>
<evidence type="ECO:0000256" key="1">
    <source>
        <dbReference type="SAM" id="MobiDB-lite"/>
    </source>
</evidence>
<dbReference type="EMBL" id="BTSX01000002">
    <property type="protein sequence ID" value="GMS85405.1"/>
    <property type="molecule type" value="Genomic_DNA"/>
</dbReference>
<sequence length="87" mass="9570">MREIVSPRRFWTLLVSSTTSSQSQPPSMIALLDRPSISSVGSFAVRDCKPLTVMANRNTALLNSNRTGDGSTRGLAGFPRRDDERQC</sequence>
<evidence type="ECO:0008006" key="4">
    <source>
        <dbReference type="Google" id="ProtNLM"/>
    </source>
</evidence>
<evidence type="ECO:0000313" key="2">
    <source>
        <dbReference type="EMBL" id="GMS85405.1"/>
    </source>
</evidence>
<reference evidence="2" key="1">
    <citation type="submission" date="2023-10" db="EMBL/GenBank/DDBJ databases">
        <title>Genome assembly of Pristionchus species.</title>
        <authorList>
            <person name="Yoshida K."/>
            <person name="Sommer R.J."/>
        </authorList>
    </citation>
    <scope>NUCLEOTIDE SEQUENCE</scope>
    <source>
        <strain evidence="2">RS0144</strain>
    </source>
</reference>
<evidence type="ECO:0000313" key="3">
    <source>
        <dbReference type="Proteomes" id="UP001432027"/>
    </source>
</evidence>
<organism evidence="2 3">
    <name type="scientific">Pristionchus entomophagus</name>
    <dbReference type="NCBI Taxonomy" id="358040"/>
    <lineage>
        <taxon>Eukaryota</taxon>
        <taxon>Metazoa</taxon>
        <taxon>Ecdysozoa</taxon>
        <taxon>Nematoda</taxon>
        <taxon>Chromadorea</taxon>
        <taxon>Rhabditida</taxon>
        <taxon>Rhabditina</taxon>
        <taxon>Diplogasteromorpha</taxon>
        <taxon>Diplogasteroidea</taxon>
        <taxon>Neodiplogasteridae</taxon>
        <taxon>Pristionchus</taxon>
    </lineage>
</organism>
<name>A0AAV5SRZ1_9BILA</name>
<dbReference type="AlphaFoldDB" id="A0AAV5SRZ1"/>
<feature type="non-terminal residue" evidence="2">
    <location>
        <position position="87"/>
    </location>
</feature>
<protein>
    <recommendedName>
        <fullName evidence="4">Secreted protein</fullName>
    </recommendedName>
</protein>